<evidence type="ECO:0008006" key="3">
    <source>
        <dbReference type="Google" id="ProtNLM"/>
    </source>
</evidence>
<dbReference type="InterPro" id="IPR007061">
    <property type="entry name" value="MST-like"/>
</dbReference>
<organism evidence="1 2">
    <name type="scientific">Saccharothrix coeruleofusca</name>
    <dbReference type="NCBI Taxonomy" id="33919"/>
    <lineage>
        <taxon>Bacteria</taxon>
        <taxon>Bacillati</taxon>
        <taxon>Actinomycetota</taxon>
        <taxon>Actinomycetes</taxon>
        <taxon>Pseudonocardiales</taxon>
        <taxon>Pseudonocardiaceae</taxon>
        <taxon>Saccharothrix</taxon>
    </lineage>
</organism>
<reference evidence="1" key="2">
    <citation type="submission" date="2020-09" db="EMBL/GenBank/DDBJ databases">
        <authorList>
            <person name="Sun Q."/>
            <person name="Ohkuma M."/>
        </authorList>
    </citation>
    <scope>NUCLEOTIDE SEQUENCE</scope>
    <source>
        <strain evidence="1">JCM 3313</strain>
    </source>
</reference>
<accession>A0A918APZ9</accession>
<dbReference type="AlphaFoldDB" id="A0A918APZ9"/>
<dbReference type="EMBL" id="BMRG01000012">
    <property type="protein sequence ID" value="GGP71342.1"/>
    <property type="molecule type" value="Genomic_DNA"/>
</dbReference>
<keyword evidence="2" id="KW-1185">Reference proteome</keyword>
<dbReference type="SUPFAM" id="SSF109854">
    <property type="entry name" value="DinB/YfiT-like putative metalloenzymes"/>
    <property type="match status" value="1"/>
</dbReference>
<dbReference type="Gene3D" id="1.20.120.450">
    <property type="entry name" value="dinb family like domain"/>
    <property type="match status" value="1"/>
</dbReference>
<gene>
    <name evidence="1" type="ORF">GCM10010185_50550</name>
</gene>
<protein>
    <recommendedName>
        <fullName evidence="3">Damage-inducible protein DinB</fullName>
    </recommendedName>
</protein>
<proteinExistence type="predicted"/>
<comment type="caution">
    <text evidence="1">The sequence shown here is derived from an EMBL/GenBank/DDBJ whole genome shotgun (WGS) entry which is preliminary data.</text>
</comment>
<sequence>MGHSVLSTTREADAMATVITTGERAELLQALTQHRGFLRFTAQGLTDEQATTRTTVSELTVAGLIKHVTQVEEKWIDFVLDGPAAMDQDYEEHANGFRMLPGETLQGLLDRYEEVARRTDELVATHDLDARQPLPEAPWFEPGAQWSFRRVLVHLVAETSQHAGHADIIREGIDGQKSMG</sequence>
<reference evidence="1" key="1">
    <citation type="journal article" date="2014" name="Int. J. Syst. Evol. Microbiol.">
        <title>Complete genome sequence of Corynebacterium casei LMG S-19264T (=DSM 44701T), isolated from a smear-ripened cheese.</title>
        <authorList>
            <consortium name="US DOE Joint Genome Institute (JGI-PGF)"/>
            <person name="Walter F."/>
            <person name="Albersmeier A."/>
            <person name="Kalinowski J."/>
            <person name="Ruckert C."/>
        </authorList>
    </citation>
    <scope>NUCLEOTIDE SEQUENCE</scope>
    <source>
        <strain evidence="1">JCM 3313</strain>
    </source>
</reference>
<dbReference type="InterPro" id="IPR034660">
    <property type="entry name" value="DinB/YfiT-like"/>
</dbReference>
<evidence type="ECO:0000313" key="2">
    <source>
        <dbReference type="Proteomes" id="UP000639606"/>
    </source>
</evidence>
<dbReference type="Pfam" id="PF04978">
    <property type="entry name" value="MST"/>
    <property type="match status" value="1"/>
</dbReference>
<name>A0A918APZ9_9PSEU</name>
<evidence type="ECO:0000313" key="1">
    <source>
        <dbReference type="EMBL" id="GGP71342.1"/>
    </source>
</evidence>
<dbReference type="Proteomes" id="UP000639606">
    <property type="component" value="Unassembled WGS sequence"/>
</dbReference>